<dbReference type="EMBL" id="CP036433">
    <property type="protein sequence ID" value="QDU99110.1"/>
    <property type="molecule type" value="Genomic_DNA"/>
</dbReference>
<feature type="chain" id="PRO_5022233270" evidence="1">
    <location>
        <begin position="25"/>
        <end position="312"/>
    </location>
</feature>
<name>A0A518E4T9_9BACT</name>
<accession>A0A518E4T9</accession>
<organism evidence="2 3">
    <name type="scientific">Lignipirellula cremea</name>
    <dbReference type="NCBI Taxonomy" id="2528010"/>
    <lineage>
        <taxon>Bacteria</taxon>
        <taxon>Pseudomonadati</taxon>
        <taxon>Planctomycetota</taxon>
        <taxon>Planctomycetia</taxon>
        <taxon>Pirellulales</taxon>
        <taxon>Pirellulaceae</taxon>
        <taxon>Lignipirellula</taxon>
    </lineage>
</organism>
<dbReference type="AlphaFoldDB" id="A0A518E4T9"/>
<keyword evidence="1" id="KW-0732">Signal</keyword>
<protein>
    <submittedName>
        <fullName evidence="2">Uncharacterized protein</fullName>
    </submittedName>
</protein>
<sequence precursor="true">MQRNPMRWLAASLAFLSMCASVGAASAMWAPAPLEVLADEADLIIAGRVTAVGPAGFALFNRPQDLATIEVLRVLKSLPGVGQPKQIQLVQPAAGGPGVSTDLRYALGVEGIWMLKRDAANGFYVVNHPFQFQPKTDWRKMVDLVAAREKVAGGKPVDGLVARSEVFQTQPQPGPTFFEVRFSLKNTTDQPITVCRYAGNKPLQTEWTGPDGQPQASVHYDWLQRARLAGVQERDFVVIPPGGVRYVGPNSPESGVFFQSIPGRPNAAINSAAAGDHQVAVTFVNPEAGKEFDLENVWTGEVTANVATFTAP</sequence>
<reference evidence="2 3" key="1">
    <citation type="submission" date="2019-02" db="EMBL/GenBank/DDBJ databases">
        <title>Deep-cultivation of Planctomycetes and their phenomic and genomic characterization uncovers novel biology.</title>
        <authorList>
            <person name="Wiegand S."/>
            <person name="Jogler M."/>
            <person name="Boedeker C."/>
            <person name="Pinto D."/>
            <person name="Vollmers J."/>
            <person name="Rivas-Marin E."/>
            <person name="Kohn T."/>
            <person name="Peeters S.H."/>
            <person name="Heuer A."/>
            <person name="Rast P."/>
            <person name="Oberbeckmann S."/>
            <person name="Bunk B."/>
            <person name="Jeske O."/>
            <person name="Meyerdierks A."/>
            <person name="Storesund J.E."/>
            <person name="Kallscheuer N."/>
            <person name="Luecker S."/>
            <person name="Lage O.M."/>
            <person name="Pohl T."/>
            <person name="Merkel B.J."/>
            <person name="Hornburger P."/>
            <person name="Mueller R.-W."/>
            <person name="Bruemmer F."/>
            <person name="Labrenz M."/>
            <person name="Spormann A.M."/>
            <person name="Op den Camp H."/>
            <person name="Overmann J."/>
            <person name="Amann R."/>
            <person name="Jetten M.S.M."/>
            <person name="Mascher T."/>
            <person name="Medema M.H."/>
            <person name="Devos D.P."/>
            <person name="Kaster A.-K."/>
            <person name="Ovreas L."/>
            <person name="Rohde M."/>
            <person name="Galperin M.Y."/>
            <person name="Jogler C."/>
        </authorList>
    </citation>
    <scope>NUCLEOTIDE SEQUENCE [LARGE SCALE GENOMIC DNA]</scope>
    <source>
        <strain evidence="2 3">Pla85_3_4</strain>
    </source>
</reference>
<gene>
    <name evidence="2" type="ORF">Pla8534_70210</name>
</gene>
<dbReference type="Proteomes" id="UP000317648">
    <property type="component" value="Chromosome"/>
</dbReference>
<feature type="signal peptide" evidence="1">
    <location>
        <begin position="1"/>
        <end position="24"/>
    </location>
</feature>
<dbReference type="KEGG" id="lcre:Pla8534_70210"/>
<evidence type="ECO:0000313" key="2">
    <source>
        <dbReference type="EMBL" id="QDU99110.1"/>
    </source>
</evidence>
<keyword evidence="3" id="KW-1185">Reference proteome</keyword>
<evidence type="ECO:0000313" key="3">
    <source>
        <dbReference type="Proteomes" id="UP000317648"/>
    </source>
</evidence>
<proteinExistence type="predicted"/>
<evidence type="ECO:0000256" key="1">
    <source>
        <dbReference type="SAM" id="SignalP"/>
    </source>
</evidence>
<dbReference type="RefSeq" id="WP_145058875.1">
    <property type="nucleotide sequence ID" value="NZ_CP036433.1"/>
</dbReference>